<proteinExistence type="predicted"/>
<dbReference type="Proteomes" id="UP000254060">
    <property type="component" value="Unassembled WGS sequence"/>
</dbReference>
<feature type="transmembrane region" description="Helical" evidence="1">
    <location>
        <begin position="157"/>
        <end position="176"/>
    </location>
</feature>
<dbReference type="OrthoDB" id="2356809at2"/>
<feature type="transmembrane region" description="Helical" evidence="1">
    <location>
        <begin position="235"/>
        <end position="257"/>
    </location>
</feature>
<organism evidence="2 3">
    <name type="scientific">Exiguobacterium aurantiacum</name>
    <dbReference type="NCBI Taxonomy" id="33987"/>
    <lineage>
        <taxon>Bacteria</taxon>
        <taxon>Bacillati</taxon>
        <taxon>Bacillota</taxon>
        <taxon>Bacilli</taxon>
        <taxon>Bacillales</taxon>
        <taxon>Bacillales Family XII. Incertae Sedis</taxon>
        <taxon>Exiguobacterium</taxon>
    </lineage>
</organism>
<protein>
    <submittedName>
        <fullName evidence="2">ABC-type transport system involved in multi-copper enzyme maturation, permease component</fullName>
    </submittedName>
</protein>
<dbReference type="RefSeq" id="WP_029335967.1">
    <property type="nucleotide sequence ID" value="NZ_UGGP01000001.1"/>
</dbReference>
<evidence type="ECO:0000313" key="3">
    <source>
        <dbReference type="Proteomes" id="UP000254060"/>
    </source>
</evidence>
<gene>
    <name evidence="2" type="ORF">NCTC13163_02461</name>
</gene>
<feature type="transmembrane region" description="Helical" evidence="1">
    <location>
        <begin position="48"/>
        <end position="71"/>
    </location>
</feature>
<evidence type="ECO:0000313" key="2">
    <source>
        <dbReference type="EMBL" id="STO09066.1"/>
    </source>
</evidence>
<feature type="transmembrane region" description="Helical" evidence="1">
    <location>
        <begin position="129"/>
        <end position="150"/>
    </location>
</feature>
<keyword evidence="1" id="KW-0812">Transmembrane</keyword>
<keyword evidence="1" id="KW-0472">Membrane</keyword>
<keyword evidence="1" id="KW-1133">Transmembrane helix</keyword>
<dbReference type="AlphaFoldDB" id="A0A377FX37"/>
<dbReference type="EMBL" id="UGGP01000001">
    <property type="protein sequence ID" value="STO09066.1"/>
    <property type="molecule type" value="Genomic_DNA"/>
</dbReference>
<dbReference type="STRING" id="1397694.GCA_000702585_02947"/>
<sequence length="264" mass="29071">MLWRMEWSQALRQKESYAFLIAWLFTLVLLGGVGQSLPVATAYTNIKATLVTVIGLVLPLFVLLTTSLKWANELESKRLRLLSTYPIAMSRIILVRYSAFLAAQAVVITLAFSLASFLVSLSLESWLTLWGYALGLTAYAAGIGTLIGVAGRTRLRAVLYSFVLWVVVILLWPTLLVATLTWLPYGIQANAMVGLLYLNGFELLRVWVSAVSAAPDLFGAIYESFIGWLGQPLGAISVTIAIVSVIMFTLFGATFMLRQEGRHD</sequence>
<name>A0A377FX37_9BACL</name>
<accession>A0A377FX37</accession>
<feature type="transmembrane region" description="Helical" evidence="1">
    <location>
        <begin position="99"/>
        <end position="123"/>
    </location>
</feature>
<reference evidence="2 3" key="1">
    <citation type="submission" date="2018-06" db="EMBL/GenBank/DDBJ databases">
        <authorList>
            <consortium name="Pathogen Informatics"/>
            <person name="Doyle S."/>
        </authorList>
    </citation>
    <scope>NUCLEOTIDE SEQUENCE [LARGE SCALE GENOMIC DNA]</scope>
    <source>
        <strain evidence="2 3">NCTC13163</strain>
    </source>
</reference>
<evidence type="ECO:0000256" key="1">
    <source>
        <dbReference type="SAM" id="Phobius"/>
    </source>
</evidence>